<dbReference type="SUPFAM" id="SSF53756">
    <property type="entry name" value="UDP-Glycosyltransferase/glycogen phosphorylase"/>
    <property type="match status" value="1"/>
</dbReference>
<evidence type="ECO:0000256" key="1">
    <source>
        <dbReference type="ARBA" id="ARBA00009995"/>
    </source>
</evidence>
<sequence length="148" mass="15379">MGLVVRGWAPQAELLGHGAVGAFLTHCGWNSALEAVAGAAAAVMLAWPMQAEQFVNARLLVEGLGVAVRVAEGAAAVPDPAALARTMAEAVAEDDRGWAAEVRARAAALRRSAAEALSMLCIKPFESYGKIESSPNNLFCAKPNRPAI</sequence>
<dbReference type="Pfam" id="PF00201">
    <property type="entry name" value="UDPGT"/>
    <property type="match status" value="1"/>
</dbReference>
<accession>A0A6V7QWZ1</accession>
<dbReference type="AlphaFoldDB" id="A0A6V7QWZ1"/>
<reference evidence="3" key="1">
    <citation type="submission" date="2020-07" db="EMBL/GenBank/DDBJ databases">
        <authorList>
            <person name="Lin J."/>
        </authorList>
    </citation>
    <scope>NUCLEOTIDE SEQUENCE</scope>
</reference>
<proteinExistence type="inferred from homology"/>
<comment type="similarity">
    <text evidence="1">Belongs to the UDP-glycosyltransferase family.</text>
</comment>
<dbReference type="Gene3D" id="3.40.50.2000">
    <property type="entry name" value="Glycogen Phosphorylase B"/>
    <property type="match status" value="1"/>
</dbReference>
<dbReference type="InterPro" id="IPR002213">
    <property type="entry name" value="UDP_glucos_trans"/>
</dbReference>
<evidence type="ECO:0000256" key="2">
    <source>
        <dbReference type="ARBA" id="ARBA00022679"/>
    </source>
</evidence>
<protein>
    <submittedName>
        <fullName evidence="3">Uncharacterized protein</fullName>
    </submittedName>
</protein>
<dbReference type="GO" id="GO:0035251">
    <property type="term" value="F:UDP-glucosyltransferase activity"/>
    <property type="evidence" value="ECO:0007669"/>
    <property type="project" value="TreeGrafter"/>
</dbReference>
<evidence type="ECO:0000313" key="3">
    <source>
        <dbReference type="EMBL" id="CAD1847351.1"/>
    </source>
</evidence>
<name>A0A6V7QWZ1_ANACO</name>
<dbReference type="PANTHER" id="PTHR48047:SF56">
    <property type="entry name" value="GLYCOSYLTRANSFERASE"/>
    <property type="match status" value="1"/>
</dbReference>
<organism evidence="3">
    <name type="scientific">Ananas comosus var. bracteatus</name>
    <name type="common">red pineapple</name>
    <dbReference type="NCBI Taxonomy" id="296719"/>
    <lineage>
        <taxon>Eukaryota</taxon>
        <taxon>Viridiplantae</taxon>
        <taxon>Streptophyta</taxon>
        <taxon>Embryophyta</taxon>
        <taxon>Tracheophyta</taxon>
        <taxon>Spermatophyta</taxon>
        <taxon>Magnoliopsida</taxon>
        <taxon>Liliopsida</taxon>
        <taxon>Poales</taxon>
        <taxon>Bromeliaceae</taxon>
        <taxon>Bromelioideae</taxon>
        <taxon>Ananas</taxon>
    </lineage>
</organism>
<gene>
    <name evidence="3" type="ORF">CB5_LOCUS30562</name>
</gene>
<dbReference type="PANTHER" id="PTHR48047">
    <property type="entry name" value="GLYCOSYLTRANSFERASE"/>
    <property type="match status" value="1"/>
</dbReference>
<keyword evidence="2" id="KW-0808">Transferase</keyword>
<dbReference type="EMBL" id="CAJEUB010000055">
    <property type="protein sequence ID" value="CAD1847351.1"/>
    <property type="molecule type" value="Genomic_DNA"/>
</dbReference>